<evidence type="ECO:0000313" key="3">
    <source>
        <dbReference type="Proteomes" id="UP000030746"/>
    </source>
</evidence>
<evidence type="ECO:0000313" key="2">
    <source>
        <dbReference type="EMBL" id="ESO95420.1"/>
    </source>
</evidence>
<keyword evidence="3" id="KW-1185">Reference proteome</keyword>
<feature type="compositionally biased region" description="Polar residues" evidence="1">
    <location>
        <begin position="211"/>
        <end position="228"/>
    </location>
</feature>
<feature type="compositionally biased region" description="Polar residues" evidence="1">
    <location>
        <begin position="103"/>
        <end position="112"/>
    </location>
</feature>
<feature type="compositionally biased region" description="Basic and acidic residues" evidence="1">
    <location>
        <begin position="134"/>
        <end position="143"/>
    </location>
</feature>
<protein>
    <submittedName>
        <fullName evidence="2">Uncharacterized protein</fullName>
    </submittedName>
</protein>
<dbReference type="EMBL" id="KB201656">
    <property type="protein sequence ID" value="ESO95420.1"/>
    <property type="molecule type" value="Genomic_DNA"/>
</dbReference>
<dbReference type="CTD" id="20238428"/>
<dbReference type="Proteomes" id="UP000030746">
    <property type="component" value="Unassembled WGS sequence"/>
</dbReference>
<feature type="compositionally biased region" description="Basic and acidic residues" evidence="1">
    <location>
        <begin position="328"/>
        <end position="338"/>
    </location>
</feature>
<feature type="region of interest" description="Disordered" evidence="1">
    <location>
        <begin position="380"/>
        <end position="488"/>
    </location>
</feature>
<dbReference type="KEGG" id="lgi:LOTGIDRAFT_160559"/>
<dbReference type="RefSeq" id="XP_009053929.1">
    <property type="nucleotide sequence ID" value="XM_009055681.1"/>
</dbReference>
<accession>V4AL17</accession>
<proteinExistence type="predicted"/>
<feature type="compositionally biased region" description="Polar residues" evidence="1">
    <location>
        <begin position="284"/>
        <end position="296"/>
    </location>
</feature>
<feature type="region of interest" description="Disordered" evidence="1">
    <location>
        <begin position="68"/>
        <end position="350"/>
    </location>
</feature>
<dbReference type="GeneID" id="20238428"/>
<feature type="compositionally biased region" description="Basic and acidic residues" evidence="1">
    <location>
        <begin position="82"/>
        <end position="95"/>
    </location>
</feature>
<evidence type="ECO:0000256" key="1">
    <source>
        <dbReference type="SAM" id="MobiDB-lite"/>
    </source>
</evidence>
<name>V4AL17_LOTGI</name>
<dbReference type="STRING" id="225164.V4AL17"/>
<dbReference type="AlphaFoldDB" id="V4AL17"/>
<reference evidence="2 3" key="1">
    <citation type="journal article" date="2013" name="Nature">
        <title>Insights into bilaterian evolution from three spiralian genomes.</title>
        <authorList>
            <person name="Simakov O."/>
            <person name="Marletaz F."/>
            <person name="Cho S.J."/>
            <person name="Edsinger-Gonzales E."/>
            <person name="Havlak P."/>
            <person name="Hellsten U."/>
            <person name="Kuo D.H."/>
            <person name="Larsson T."/>
            <person name="Lv J."/>
            <person name="Arendt D."/>
            <person name="Savage R."/>
            <person name="Osoegawa K."/>
            <person name="de Jong P."/>
            <person name="Grimwood J."/>
            <person name="Chapman J.A."/>
            <person name="Shapiro H."/>
            <person name="Aerts A."/>
            <person name="Otillar R.P."/>
            <person name="Terry A.Y."/>
            <person name="Boore J.L."/>
            <person name="Grigoriev I.V."/>
            <person name="Lindberg D.R."/>
            <person name="Seaver E.C."/>
            <person name="Weisblat D.A."/>
            <person name="Putnam N.H."/>
            <person name="Rokhsar D.S."/>
        </authorList>
    </citation>
    <scope>NUCLEOTIDE SEQUENCE [LARGE SCALE GENOMIC DNA]</scope>
</reference>
<sequence length="567" mass="63119">MHSIRQMFESGETDNNPTSPQPSTRQSLAPQSSVQIQPQQPKPVPRGKPKLADLPAKPKVYCVPVHKSQLDGVSSSPGNIHQDLKRIYESPRKLSEPAVGSLVAQSSSSVQKGDNPVRGKPVMKTASFNVSRRATQDQNEKDTSLASELQVKLRKRQTGNAIKVHPNRKSEADMTSPPVSEKPPLPLSPKRFSDSFENNPSKTSDLRVQFDLQTIPGTPRQSQDASNANDDEAEIDVSAKAKLFESKKNPPERPALPKFKPGHIRQRSAGSVVEYSKINKSKESTANQESVNTDSTPEPPKKPPRTHAHDEYLKVKLKQNKVQYDDSCQEKETSHKTEQPTSVKSPVYETIDKDDSIEEEIYGVQVIPISIKDRISQLHQRPLSCQDDTLTRKHPPARPPPPRLRPHSEFNKSPAAQSATHASLFFPKTAPEIPDTSPPLEVYEPAPAFKKYGTMPRRPRKNRPSSSGENDKGDSPSPKAKSGSKKFPMRKSLSSECLYMGNGVCERFYHDPAEFVGPAETFEAYVDNEGYAVPNKFIKRKVREKASWDPESVVGRFANHDTKELLV</sequence>
<gene>
    <name evidence="2" type="ORF">LOTGIDRAFT_160559</name>
</gene>
<feature type="compositionally biased region" description="Polar residues" evidence="1">
    <location>
        <begin position="13"/>
        <end position="29"/>
    </location>
</feature>
<feature type="region of interest" description="Disordered" evidence="1">
    <location>
        <begin position="1"/>
        <end position="55"/>
    </location>
</feature>
<feature type="compositionally biased region" description="Low complexity" evidence="1">
    <location>
        <begin position="30"/>
        <end position="39"/>
    </location>
</feature>
<organism evidence="2 3">
    <name type="scientific">Lottia gigantea</name>
    <name type="common">Giant owl limpet</name>
    <dbReference type="NCBI Taxonomy" id="225164"/>
    <lineage>
        <taxon>Eukaryota</taxon>
        <taxon>Metazoa</taxon>
        <taxon>Spiralia</taxon>
        <taxon>Lophotrochozoa</taxon>
        <taxon>Mollusca</taxon>
        <taxon>Gastropoda</taxon>
        <taxon>Patellogastropoda</taxon>
        <taxon>Lottioidea</taxon>
        <taxon>Lottiidae</taxon>
        <taxon>Lottia</taxon>
    </lineage>
</organism>
<dbReference type="HOGENOM" id="CLU_480849_0_0_1"/>
<feature type="compositionally biased region" description="Basic and acidic residues" evidence="1">
    <location>
        <begin position="237"/>
        <end position="251"/>
    </location>
</feature>